<dbReference type="InterPro" id="IPR007527">
    <property type="entry name" value="Znf_SWIM"/>
</dbReference>
<dbReference type="RefSeq" id="WP_337918010.1">
    <property type="nucleotide sequence ID" value="NZ_BAABJL010000028.1"/>
</dbReference>
<keyword evidence="1" id="KW-0863">Zinc-finger</keyword>
<feature type="domain" description="SWIM-type" evidence="2">
    <location>
        <begin position="121"/>
        <end position="158"/>
    </location>
</feature>
<dbReference type="Pfam" id="PF04434">
    <property type="entry name" value="SWIM"/>
    <property type="match status" value="1"/>
</dbReference>
<dbReference type="Proteomes" id="UP000638648">
    <property type="component" value="Unassembled WGS sequence"/>
</dbReference>
<gene>
    <name evidence="3" type="ORF">HEB94_005423</name>
</gene>
<dbReference type="AlphaFoldDB" id="A0A927N4V4"/>
<reference evidence="3" key="1">
    <citation type="submission" date="2020-10" db="EMBL/GenBank/DDBJ databases">
        <title>Sequencing the genomes of 1000 actinobacteria strains.</title>
        <authorList>
            <person name="Klenk H.-P."/>
        </authorList>
    </citation>
    <scope>NUCLEOTIDE SEQUENCE</scope>
    <source>
        <strain evidence="3">DSM 45354</strain>
    </source>
</reference>
<keyword evidence="1" id="KW-0479">Metal-binding</keyword>
<dbReference type="EMBL" id="JADBEM010000001">
    <property type="protein sequence ID" value="MBE1608575.1"/>
    <property type="molecule type" value="Genomic_DNA"/>
</dbReference>
<evidence type="ECO:0000256" key="1">
    <source>
        <dbReference type="PROSITE-ProRule" id="PRU00325"/>
    </source>
</evidence>
<accession>A0A927N4V4</accession>
<evidence type="ECO:0000259" key="2">
    <source>
        <dbReference type="PROSITE" id="PS50966"/>
    </source>
</evidence>
<dbReference type="PROSITE" id="PS50966">
    <property type="entry name" value="ZF_SWIM"/>
    <property type="match status" value="1"/>
</dbReference>
<sequence>MTPGFSGEGGVLKDLADEQAIGDADLLAVHLGWEPRLDPVQLSASSGLGLDRVLRALVCLGGAGRVGFDLAASSYFHRELPYDSDMIRGMHPRLREASALAEVGAVRRVRGGFEVKTEVTHRVRLDRSPPTCTCRWWGKHQGQRGPCKHVLAAELIEGS</sequence>
<name>A0A927N4V4_9ACTN</name>
<proteinExistence type="predicted"/>
<comment type="caution">
    <text evidence="3">The sequence shown here is derived from an EMBL/GenBank/DDBJ whole genome shotgun (WGS) entry which is preliminary data.</text>
</comment>
<evidence type="ECO:0000313" key="4">
    <source>
        <dbReference type="Proteomes" id="UP000638648"/>
    </source>
</evidence>
<evidence type="ECO:0000313" key="3">
    <source>
        <dbReference type="EMBL" id="MBE1608575.1"/>
    </source>
</evidence>
<keyword evidence="1" id="KW-0862">Zinc</keyword>
<organism evidence="3 4">
    <name type="scientific">Actinopolymorpha pittospori</name>
    <dbReference type="NCBI Taxonomy" id="648752"/>
    <lineage>
        <taxon>Bacteria</taxon>
        <taxon>Bacillati</taxon>
        <taxon>Actinomycetota</taxon>
        <taxon>Actinomycetes</taxon>
        <taxon>Propionibacteriales</taxon>
        <taxon>Actinopolymorphaceae</taxon>
        <taxon>Actinopolymorpha</taxon>
    </lineage>
</organism>
<dbReference type="GO" id="GO:0008270">
    <property type="term" value="F:zinc ion binding"/>
    <property type="evidence" value="ECO:0007669"/>
    <property type="project" value="UniProtKB-KW"/>
</dbReference>
<keyword evidence="4" id="KW-1185">Reference proteome</keyword>
<protein>
    <recommendedName>
        <fullName evidence="2">SWIM-type domain-containing protein</fullName>
    </recommendedName>
</protein>